<dbReference type="EMBL" id="VOTT01000769">
    <property type="protein sequence ID" value="MPU51614.1"/>
    <property type="molecule type" value="Genomic_DNA"/>
</dbReference>
<dbReference type="AlphaFoldDB" id="A0A5N8HJS5"/>
<protein>
    <submittedName>
        <fullName evidence="1">DUF2501 domain-containing protein</fullName>
    </submittedName>
</protein>
<comment type="caution">
    <text evidence="1">The sequence shown here is derived from an EMBL/GenBank/DDBJ whole genome shotgun (WGS) entry which is preliminary data.</text>
</comment>
<evidence type="ECO:0000313" key="2">
    <source>
        <dbReference type="EMBL" id="MWR15395.1"/>
    </source>
</evidence>
<dbReference type="Proteomes" id="UP000430387">
    <property type="component" value="Unassembled WGS sequence"/>
</dbReference>
<dbReference type="InterPro" id="IPR019637">
    <property type="entry name" value="DUF2501"/>
</dbReference>
<sequence length="27" mass="2888">IGTTPLAEKVKTKACDLVLKQGLNFIS</sequence>
<evidence type="ECO:0000313" key="1">
    <source>
        <dbReference type="EMBL" id="MPU51614.1"/>
    </source>
</evidence>
<dbReference type="EMBL" id="WTQJ01000518">
    <property type="protein sequence ID" value="MWR15395.1"/>
    <property type="molecule type" value="Genomic_DNA"/>
</dbReference>
<dbReference type="Pfam" id="PF10696">
    <property type="entry name" value="DUF2501"/>
    <property type="match status" value="1"/>
</dbReference>
<gene>
    <name evidence="1" type="ORF">FVB16_22820</name>
    <name evidence="2" type="ORF">GQA06_16615</name>
</gene>
<accession>A0A5N8HJS5</accession>
<reference evidence="1 3" key="1">
    <citation type="submission" date="2019-08" db="EMBL/GenBank/DDBJ databases">
        <title>Identification of Water Treatment Resistant and Multidrug Resistant Urinary Pathogenic Escherichia coli in Wastewater.</title>
        <authorList>
            <person name="Neumann N."/>
        </authorList>
    </citation>
    <scope>NUCLEOTIDE SEQUENCE [LARGE SCALE GENOMIC DNA]</scope>
    <source>
        <strain evidence="1 3">WU2356</strain>
    </source>
</reference>
<proteinExistence type="predicted"/>
<dbReference type="Proteomes" id="UP000392867">
    <property type="component" value="Unassembled WGS sequence"/>
</dbReference>
<reference evidence="2 4" key="2">
    <citation type="submission" date="2019-12" db="EMBL/GenBank/DDBJ databases">
        <title>Enteriobacteria Tanzani isolates_8377-8380.</title>
        <authorList>
            <person name="Subbiah M."/>
            <person name="Call D."/>
        </authorList>
    </citation>
    <scope>NUCLEOTIDE SEQUENCE [LARGE SCALE GENOMIC DNA]</scope>
    <source>
        <strain evidence="2 4">8380wG1</strain>
    </source>
</reference>
<evidence type="ECO:0000313" key="4">
    <source>
        <dbReference type="Proteomes" id="UP000430387"/>
    </source>
</evidence>
<name>A0A5N8HJS5_ECOLX</name>
<organism evidence="1 3">
    <name type="scientific">Escherichia coli</name>
    <dbReference type="NCBI Taxonomy" id="562"/>
    <lineage>
        <taxon>Bacteria</taxon>
        <taxon>Pseudomonadati</taxon>
        <taxon>Pseudomonadota</taxon>
        <taxon>Gammaproteobacteria</taxon>
        <taxon>Enterobacterales</taxon>
        <taxon>Enterobacteriaceae</taxon>
        <taxon>Escherichia</taxon>
    </lineage>
</organism>
<evidence type="ECO:0000313" key="3">
    <source>
        <dbReference type="Proteomes" id="UP000392867"/>
    </source>
</evidence>
<feature type="non-terminal residue" evidence="1">
    <location>
        <position position="1"/>
    </location>
</feature>